<evidence type="ECO:0000313" key="2">
    <source>
        <dbReference type="Proteomes" id="UP001359485"/>
    </source>
</evidence>
<evidence type="ECO:0000313" key="1">
    <source>
        <dbReference type="EMBL" id="KAK6635328.1"/>
    </source>
</evidence>
<protein>
    <submittedName>
        <fullName evidence="1">Uncharacterized protein</fullName>
    </submittedName>
</protein>
<proteinExistence type="predicted"/>
<dbReference type="EMBL" id="JAWJWF010000003">
    <property type="protein sequence ID" value="KAK6635328.1"/>
    <property type="molecule type" value="Genomic_DNA"/>
</dbReference>
<keyword evidence="2" id="KW-1185">Reference proteome</keyword>
<organism evidence="1 2">
    <name type="scientific">Polyplax serrata</name>
    <name type="common">Common mouse louse</name>
    <dbReference type="NCBI Taxonomy" id="468196"/>
    <lineage>
        <taxon>Eukaryota</taxon>
        <taxon>Metazoa</taxon>
        <taxon>Ecdysozoa</taxon>
        <taxon>Arthropoda</taxon>
        <taxon>Hexapoda</taxon>
        <taxon>Insecta</taxon>
        <taxon>Pterygota</taxon>
        <taxon>Neoptera</taxon>
        <taxon>Paraneoptera</taxon>
        <taxon>Psocodea</taxon>
        <taxon>Troctomorpha</taxon>
        <taxon>Phthiraptera</taxon>
        <taxon>Anoplura</taxon>
        <taxon>Polyplacidae</taxon>
        <taxon>Polyplax</taxon>
    </lineage>
</organism>
<reference evidence="1 2" key="1">
    <citation type="submission" date="2023-09" db="EMBL/GenBank/DDBJ databases">
        <title>Genomes of two closely related lineages of the louse Polyplax serrata with different host specificities.</title>
        <authorList>
            <person name="Martinu J."/>
            <person name="Tarabai H."/>
            <person name="Stefka J."/>
            <person name="Hypsa V."/>
        </authorList>
    </citation>
    <scope>NUCLEOTIDE SEQUENCE [LARGE SCALE GENOMIC DNA]</scope>
    <source>
        <strain evidence="1">98ZLc_SE</strain>
    </source>
</reference>
<accession>A0ABR1B5U7</accession>
<gene>
    <name evidence="1" type="ORF">RUM44_000579</name>
</gene>
<dbReference type="Proteomes" id="UP001359485">
    <property type="component" value="Unassembled WGS sequence"/>
</dbReference>
<comment type="caution">
    <text evidence="1">The sequence shown here is derived from an EMBL/GenBank/DDBJ whole genome shotgun (WGS) entry which is preliminary data.</text>
</comment>
<name>A0ABR1B5U7_POLSC</name>
<sequence length="73" mass="8364">MVETEPSLKPRLKVRVLRIQAYPPAIEKPMKSAWCPRNESQCPVNLGETLETVKLDTDMGKRIFFCDHPPKTP</sequence>